<dbReference type="EMBL" id="VSWD01000005">
    <property type="protein sequence ID" value="KAK3101917.1"/>
    <property type="molecule type" value="Genomic_DNA"/>
</dbReference>
<reference evidence="3" key="1">
    <citation type="submission" date="2019-08" db="EMBL/GenBank/DDBJ databases">
        <title>The improved chromosome-level genome for the pearl oyster Pinctada fucata martensii using PacBio sequencing and Hi-C.</title>
        <authorList>
            <person name="Zheng Z."/>
        </authorList>
    </citation>
    <scope>NUCLEOTIDE SEQUENCE</scope>
    <source>
        <strain evidence="3">ZZ-2019</strain>
        <tissue evidence="3">Adductor muscle</tissue>
    </source>
</reference>
<sequence length="333" mass="36927">MTLPSVSSLVFKVKGCKDAILHLGSRDEKYKYKIGIENGSGTFSKITKLFFGNESLVYKVVQNDTSGEDLIACHSFKTIWLLWDNTSIMLGSDEYLMENMFMSGSDNDLIAGLKLLNIRSYGKTNLTWIFQGNDTEWRSSESTSLSTQIFTSPSWLMTIFNPSAHIDGSTSSITTEGNVDDATNTLISTDIPMNFGRRYSALSTVTSSNSAILTKVQTTTITNSNKYDATVTSTLSTAETDVTSATEAIISENMCQCSCPKHDQDLEKRLQEIRKILLLNKTTLTLNIRKKYSAPDSRVSSRYLGYLGIAVIVCVCVLIVMADLTRVSKQYKK</sequence>
<dbReference type="Pfam" id="PF12248">
    <property type="entry name" value="Methyltransf_FA"/>
    <property type="match status" value="1"/>
</dbReference>
<gene>
    <name evidence="3" type="ORF">FSP39_007339</name>
</gene>
<dbReference type="Proteomes" id="UP001186944">
    <property type="component" value="Unassembled WGS sequence"/>
</dbReference>
<keyword evidence="1" id="KW-1133">Transmembrane helix</keyword>
<dbReference type="AlphaFoldDB" id="A0AA88YAW2"/>
<evidence type="ECO:0000313" key="3">
    <source>
        <dbReference type="EMBL" id="KAK3101917.1"/>
    </source>
</evidence>
<accession>A0AA88YAW2</accession>
<evidence type="ECO:0000259" key="2">
    <source>
        <dbReference type="Pfam" id="PF12248"/>
    </source>
</evidence>
<proteinExistence type="predicted"/>
<protein>
    <recommendedName>
        <fullName evidence="2">Farnesoic acid O-methyl transferase domain-containing protein</fullName>
    </recommendedName>
</protein>
<feature type="domain" description="Farnesoic acid O-methyl transferase" evidence="2">
    <location>
        <begin position="8"/>
        <end position="129"/>
    </location>
</feature>
<name>A0AA88YAW2_PINIB</name>
<dbReference type="InterPro" id="IPR022041">
    <property type="entry name" value="Methyltransf_FA"/>
</dbReference>
<evidence type="ECO:0000256" key="1">
    <source>
        <dbReference type="SAM" id="Phobius"/>
    </source>
</evidence>
<evidence type="ECO:0000313" key="4">
    <source>
        <dbReference type="Proteomes" id="UP001186944"/>
    </source>
</evidence>
<comment type="caution">
    <text evidence="3">The sequence shown here is derived from an EMBL/GenBank/DDBJ whole genome shotgun (WGS) entry which is preliminary data.</text>
</comment>
<feature type="transmembrane region" description="Helical" evidence="1">
    <location>
        <begin position="303"/>
        <end position="324"/>
    </location>
</feature>
<keyword evidence="4" id="KW-1185">Reference proteome</keyword>
<keyword evidence="1" id="KW-0472">Membrane</keyword>
<organism evidence="3 4">
    <name type="scientific">Pinctada imbricata</name>
    <name type="common">Atlantic pearl-oyster</name>
    <name type="synonym">Pinctada martensii</name>
    <dbReference type="NCBI Taxonomy" id="66713"/>
    <lineage>
        <taxon>Eukaryota</taxon>
        <taxon>Metazoa</taxon>
        <taxon>Spiralia</taxon>
        <taxon>Lophotrochozoa</taxon>
        <taxon>Mollusca</taxon>
        <taxon>Bivalvia</taxon>
        <taxon>Autobranchia</taxon>
        <taxon>Pteriomorphia</taxon>
        <taxon>Pterioida</taxon>
        <taxon>Pterioidea</taxon>
        <taxon>Pteriidae</taxon>
        <taxon>Pinctada</taxon>
    </lineage>
</organism>
<keyword evidence="1" id="KW-0812">Transmembrane</keyword>